<sequence>MTTPTTAAAEANDLDELIFLATTDIAARTKGRAQRLADFDERTTLGWVPANLGIGPLGHIVDGIPYGSSGDLRLKPDLDSRVRIDTVPGRTPLNLVFSDIIETDGTPWESCARTFLKNAIADLREHGFTTRSAFEHEFVDLSATTEPHPFSLRGFRNIEPIGSQLVTTLERAGLEPDTWLPEYAEHQYEITVKPTDALAAADRAILVRDIVTDLFAANGRHASFAPVVRPGAGGNGVHVHFGLNDLDGETVVWDDTRPGRLSETAAKFAAGIVKYAPAMTALFAPLVTSYVRLAPHNWSTARAFLGLQNREALLRICPTNELDGRDPKPQLHFEFRGSDIGANPWLLLGLIIRAGLAGIDEDLAPADIVVGELDLDGEHAGLAQLPGSLEEALVALEENETVRSWLAPNWLATFLAVKRDEIASLRDKTPAEQCEAYTNVY</sequence>
<dbReference type="Gene3D" id="3.10.20.70">
    <property type="entry name" value="Glutamine synthetase, N-terminal domain"/>
    <property type="match status" value="1"/>
</dbReference>
<keyword evidence="4" id="KW-0067">ATP-binding</keyword>
<reference evidence="9" key="1">
    <citation type="journal article" date="2019" name="Int. J. Syst. Evol. Microbiol.">
        <title>The Global Catalogue of Microorganisms (GCM) 10K type strain sequencing project: providing services to taxonomists for standard genome sequencing and annotation.</title>
        <authorList>
            <consortium name="The Broad Institute Genomics Platform"/>
            <consortium name="The Broad Institute Genome Sequencing Center for Infectious Disease"/>
            <person name="Wu L."/>
            <person name="Ma J."/>
        </authorList>
    </citation>
    <scope>NUCLEOTIDE SEQUENCE [LARGE SCALE GENOMIC DNA]</scope>
    <source>
        <strain evidence="9">TISTR 1514</strain>
    </source>
</reference>
<evidence type="ECO:0000256" key="3">
    <source>
        <dbReference type="ARBA" id="ARBA00022741"/>
    </source>
</evidence>
<evidence type="ECO:0000259" key="7">
    <source>
        <dbReference type="PROSITE" id="PS51987"/>
    </source>
</evidence>
<comment type="similarity">
    <text evidence="1 5 6">Belongs to the glutamine synthetase family.</text>
</comment>
<dbReference type="Gene3D" id="3.30.590.10">
    <property type="entry name" value="Glutamine synthetase/guanido kinase, catalytic domain"/>
    <property type="match status" value="1"/>
</dbReference>
<dbReference type="InterPro" id="IPR014746">
    <property type="entry name" value="Gln_synth/guanido_kin_cat_dom"/>
</dbReference>
<dbReference type="RefSeq" id="WP_019618713.1">
    <property type="nucleotide sequence ID" value="NZ_JBHUNE010000009.1"/>
</dbReference>
<gene>
    <name evidence="8" type="ORF">ACFSW7_12515</name>
</gene>
<protein>
    <submittedName>
        <fullName evidence="8">Glutamine synthetase</fullName>
    </submittedName>
</protein>
<dbReference type="InterPro" id="IPR036651">
    <property type="entry name" value="Gln_synt_N_sf"/>
</dbReference>
<keyword evidence="9" id="KW-1185">Reference proteome</keyword>
<dbReference type="Proteomes" id="UP001597492">
    <property type="component" value="Unassembled WGS sequence"/>
</dbReference>
<proteinExistence type="inferred from homology"/>
<dbReference type="Pfam" id="PF16952">
    <property type="entry name" value="Gln-synt_N_2"/>
    <property type="match status" value="1"/>
</dbReference>
<dbReference type="SUPFAM" id="SSF55931">
    <property type="entry name" value="Glutamine synthetase/guanido kinase"/>
    <property type="match status" value="1"/>
</dbReference>
<dbReference type="PROSITE" id="PS51987">
    <property type="entry name" value="GS_CATALYTIC"/>
    <property type="match status" value="1"/>
</dbReference>
<dbReference type="InterPro" id="IPR008147">
    <property type="entry name" value="Gln_synt_N"/>
</dbReference>
<accession>A0ABW5V3L1</accession>
<keyword evidence="2" id="KW-0436">Ligase</keyword>
<dbReference type="InterPro" id="IPR008146">
    <property type="entry name" value="Gln_synth_cat_dom"/>
</dbReference>
<dbReference type="PANTHER" id="PTHR43785">
    <property type="entry name" value="GAMMA-GLUTAMYLPUTRESCINE SYNTHETASE"/>
    <property type="match status" value="1"/>
</dbReference>
<keyword evidence="3" id="KW-0547">Nucleotide-binding</keyword>
<evidence type="ECO:0000313" key="8">
    <source>
        <dbReference type="EMBL" id="MFD2759199.1"/>
    </source>
</evidence>
<evidence type="ECO:0000256" key="4">
    <source>
        <dbReference type="ARBA" id="ARBA00022840"/>
    </source>
</evidence>
<dbReference type="Pfam" id="PF00120">
    <property type="entry name" value="Gln-synt_C"/>
    <property type="match status" value="1"/>
</dbReference>
<comment type="caution">
    <text evidence="8">The sequence shown here is derived from an EMBL/GenBank/DDBJ whole genome shotgun (WGS) entry which is preliminary data.</text>
</comment>
<feature type="domain" description="GS catalytic" evidence="7">
    <location>
        <begin position="112"/>
        <end position="441"/>
    </location>
</feature>
<evidence type="ECO:0000256" key="2">
    <source>
        <dbReference type="ARBA" id="ARBA00022598"/>
    </source>
</evidence>
<name>A0ABW5V3L1_9MICO</name>
<evidence type="ECO:0000256" key="5">
    <source>
        <dbReference type="PROSITE-ProRule" id="PRU01331"/>
    </source>
</evidence>
<dbReference type="SMART" id="SM01230">
    <property type="entry name" value="Gln-synt_C"/>
    <property type="match status" value="1"/>
</dbReference>
<evidence type="ECO:0000256" key="6">
    <source>
        <dbReference type="RuleBase" id="RU000384"/>
    </source>
</evidence>
<dbReference type="EMBL" id="JBHUNE010000009">
    <property type="protein sequence ID" value="MFD2759199.1"/>
    <property type="molecule type" value="Genomic_DNA"/>
</dbReference>
<evidence type="ECO:0000256" key="1">
    <source>
        <dbReference type="ARBA" id="ARBA00009897"/>
    </source>
</evidence>
<dbReference type="PANTHER" id="PTHR43785:SF12">
    <property type="entry name" value="TYPE-1 GLUTAMINE SYNTHETASE 2"/>
    <property type="match status" value="1"/>
</dbReference>
<evidence type="ECO:0000313" key="9">
    <source>
        <dbReference type="Proteomes" id="UP001597492"/>
    </source>
</evidence>
<organism evidence="8 9">
    <name type="scientific">Gulosibacter faecalis</name>
    <dbReference type="NCBI Taxonomy" id="272240"/>
    <lineage>
        <taxon>Bacteria</taxon>
        <taxon>Bacillati</taxon>
        <taxon>Actinomycetota</taxon>
        <taxon>Actinomycetes</taxon>
        <taxon>Micrococcales</taxon>
        <taxon>Microbacteriaceae</taxon>
        <taxon>Gulosibacter</taxon>
    </lineage>
</organism>